<dbReference type="GO" id="GO:0003677">
    <property type="term" value="F:DNA binding"/>
    <property type="evidence" value="ECO:0007669"/>
    <property type="project" value="InterPro"/>
</dbReference>
<feature type="region of interest" description="Disordered" evidence="1">
    <location>
        <begin position="1"/>
        <end position="113"/>
    </location>
</feature>
<feature type="compositionally biased region" description="Basic residues" evidence="1">
    <location>
        <begin position="33"/>
        <end position="43"/>
    </location>
</feature>
<dbReference type="Gene3D" id="2.170.16.10">
    <property type="entry name" value="Hedgehog/Intein (Hint) domain"/>
    <property type="match status" value="1"/>
</dbReference>
<organism evidence="3 4">
    <name type="scientific">Linnemannia gamsii</name>
    <dbReference type="NCBI Taxonomy" id="64522"/>
    <lineage>
        <taxon>Eukaryota</taxon>
        <taxon>Fungi</taxon>
        <taxon>Fungi incertae sedis</taxon>
        <taxon>Mucoromycota</taxon>
        <taxon>Mortierellomycotina</taxon>
        <taxon>Mortierellomycetes</taxon>
        <taxon>Mortierellales</taxon>
        <taxon>Mortierellaceae</taxon>
        <taxon>Linnemannia</taxon>
    </lineage>
</organism>
<gene>
    <name evidence="3" type="primary">VMA1_1</name>
    <name evidence="3" type="ORF">BGZ97_002821</name>
</gene>
<accession>A0A9P6QVG7</accession>
<dbReference type="InterPro" id="IPR027434">
    <property type="entry name" value="Homing_endonucl"/>
</dbReference>
<dbReference type="InterPro" id="IPR007868">
    <property type="entry name" value="Hom_end_hint"/>
</dbReference>
<dbReference type="Gene3D" id="3.10.28.10">
    <property type="entry name" value="Homing endonucleases"/>
    <property type="match status" value="1"/>
</dbReference>
<feature type="compositionally biased region" description="Acidic residues" evidence="1">
    <location>
        <begin position="16"/>
        <end position="26"/>
    </location>
</feature>
<feature type="compositionally biased region" description="Low complexity" evidence="1">
    <location>
        <begin position="65"/>
        <end position="77"/>
    </location>
</feature>
<protein>
    <submittedName>
        <fullName evidence="3">H(+)-transporting V1 sector ATPase subunit A</fullName>
    </submittedName>
</protein>
<keyword evidence="4" id="KW-1185">Reference proteome</keyword>
<dbReference type="GO" id="GO:0030908">
    <property type="term" value="P:protein splicing"/>
    <property type="evidence" value="ECO:0007669"/>
    <property type="project" value="InterPro"/>
</dbReference>
<dbReference type="EMBL" id="JAAAIN010001640">
    <property type="protein sequence ID" value="KAG0301337.1"/>
    <property type="molecule type" value="Genomic_DNA"/>
</dbReference>
<dbReference type="InterPro" id="IPR004042">
    <property type="entry name" value="Intein_endonuc_central"/>
</dbReference>
<dbReference type="SUPFAM" id="SSF51294">
    <property type="entry name" value="Hedgehog/intein (Hint) domain"/>
    <property type="match status" value="1"/>
</dbReference>
<dbReference type="PROSITE" id="PS50819">
    <property type="entry name" value="INTEIN_ENDONUCLEASE"/>
    <property type="match status" value="1"/>
</dbReference>
<comment type="caution">
    <text evidence="3">The sequence shown here is derived from an EMBL/GenBank/DDBJ whole genome shotgun (WGS) entry which is preliminary data.</text>
</comment>
<dbReference type="InterPro" id="IPR007869">
    <property type="entry name" value="Homing_endonuc_PI-Sce"/>
</dbReference>
<evidence type="ECO:0000313" key="3">
    <source>
        <dbReference type="EMBL" id="KAG0301337.1"/>
    </source>
</evidence>
<feature type="domain" description="DOD-type homing endonuclease" evidence="2">
    <location>
        <begin position="521"/>
        <end position="688"/>
    </location>
</feature>
<dbReference type="Proteomes" id="UP000823405">
    <property type="component" value="Unassembled WGS sequence"/>
</dbReference>
<feature type="compositionally biased region" description="Acidic residues" evidence="1">
    <location>
        <begin position="297"/>
        <end position="316"/>
    </location>
</feature>
<dbReference type="AlphaFoldDB" id="A0A9P6QVG7"/>
<proteinExistence type="predicted"/>
<evidence type="ECO:0000313" key="4">
    <source>
        <dbReference type="Proteomes" id="UP000823405"/>
    </source>
</evidence>
<dbReference type="Pfam" id="PF05203">
    <property type="entry name" value="Hom_end_hint"/>
    <property type="match status" value="1"/>
</dbReference>
<name>A0A9P6QVG7_9FUNG</name>
<reference evidence="3" key="1">
    <citation type="journal article" date="2020" name="Fungal Divers.">
        <title>Resolving the Mortierellaceae phylogeny through synthesis of multi-gene phylogenetics and phylogenomics.</title>
        <authorList>
            <person name="Vandepol N."/>
            <person name="Liber J."/>
            <person name="Desiro A."/>
            <person name="Na H."/>
            <person name="Kennedy M."/>
            <person name="Barry K."/>
            <person name="Grigoriev I.V."/>
            <person name="Miller A.N."/>
            <person name="O'Donnell K."/>
            <person name="Stajich J.E."/>
            <person name="Bonito G."/>
        </authorList>
    </citation>
    <scope>NUCLEOTIDE SEQUENCE</scope>
    <source>
        <strain evidence="3">NVP60</strain>
    </source>
</reference>
<feature type="region of interest" description="Disordered" evidence="1">
    <location>
        <begin position="259"/>
        <end position="319"/>
    </location>
</feature>
<feature type="compositionally biased region" description="Acidic residues" evidence="1">
    <location>
        <begin position="134"/>
        <end position="147"/>
    </location>
</feature>
<feature type="region of interest" description="Disordered" evidence="1">
    <location>
        <begin position="134"/>
        <end position="165"/>
    </location>
</feature>
<sequence>MALPNHYPRRRLIQHEEEEEKEEEEYVSTSTARRSKRILRTRQNKWTLLNDNKDDGDDDDGQGPSTPITTATTSSCSRRAKGKEKIESQDRSLASRTSGVGEEEDDDGIITTPEVPWSIFSNKDSVLVLGDWKDEDSDDVHNDDDDYWPDRSCGSSDSSEDEYADKTEIGGTHVYTVPVMHQACESNQYGEMLGRAAQFGMPYLAPGGQERQTADIFKGPIMNSSKSVNNHLGSSHGRAVLSSARGIPGIRRDQAEVKRVQKRFAGSGGSGAKGGFNRVRSVGKTSKKGGKGHLSDPDDDDDSTTDPSSSEDDDAPNIDLGFAMNTRVFMADGATKRIKEIQPGEYVLGPDRLPRLVIGTSTGRSPMIQVRELTQNVAHLPDDYLGLVTFTCTPKQALRLATAQLQGVHVGHDDKRSLHKVEFRRLKCVQGALIVVGSSECFRDSLPNARQMAEAFAHNRSKNVIYWTLPKDRHDLVSAKIQLQTYHLTATLDFEAGRLRYHALKSGFTDDFGMQEKLAYIWGTWIGDGDSDRPRIAINRKDKEQIARIEDVCYDLGLAGWLCKQSGEHKVRECLSGTVSIISRVHNRRNYFMNFLRRLGLGKSGSKYVPRWLRKEPIFVREHFLAGLIDSDGHRAKPRRTFVNANYGATPHDRDKSSQSQSYNEAPIATIYPKIAEGVFILARSLGIPYSVSYEPAGYGGRACQEMFRIKLRPCSALTNVLSLCAVDTKWQPAPVTFTRHHIEYRYGLFNQDVVAAVHRLPDLPSELPQNTDEETCALIRQLDYPTLTLLAKRYHNFDFSRDQILERLRVSTAAITAYFSNKGNNEKMEDFLRDLVFEKLPVEVIRPLVPLIRNPSRHHAVALRLDIATDGLFILGNNAVVASREQD</sequence>
<evidence type="ECO:0000259" key="2">
    <source>
        <dbReference type="PROSITE" id="PS50819"/>
    </source>
</evidence>
<dbReference type="Pfam" id="PF05204">
    <property type="entry name" value="Hom_end"/>
    <property type="match status" value="2"/>
</dbReference>
<dbReference type="SUPFAM" id="SSF55608">
    <property type="entry name" value="Homing endonucleases"/>
    <property type="match status" value="2"/>
</dbReference>
<dbReference type="InterPro" id="IPR036844">
    <property type="entry name" value="Hint_dom_sf"/>
</dbReference>
<evidence type="ECO:0000256" key="1">
    <source>
        <dbReference type="SAM" id="MobiDB-lite"/>
    </source>
</evidence>
<dbReference type="OrthoDB" id="2436764at2759"/>
<dbReference type="GO" id="GO:0004519">
    <property type="term" value="F:endonuclease activity"/>
    <property type="evidence" value="ECO:0007669"/>
    <property type="project" value="InterPro"/>
</dbReference>